<sequence length="75" mass="8987">MTTDKEKNHFYNKMRHVNDFLYSETNFKTPDQRLTVDESIESIHNESNKTSMEAFEHTIDFFKKAKESLRQKGEI</sequence>
<dbReference type="AlphaFoldDB" id="A0A4Z1BHE7"/>
<evidence type="ECO:0000313" key="2">
    <source>
        <dbReference type="Proteomes" id="UP000297459"/>
    </source>
</evidence>
<name>A0A4Z1BHE7_9STAP</name>
<gene>
    <name evidence="1" type="ORF">E2558_02770</name>
</gene>
<protein>
    <submittedName>
        <fullName evidence="1">Uncharacterized protein</fullName>
    </submittedName>
</protein>
<comment type="caution">
    <text evidence="1">The sequence shown here is derived from an EMBL/GenBank/DDBJ whole genome shotgun (WGS) entry which is preliminary data.</text>
</comment>
<reference evidence="1 2" key="1">
    <citation type="submission" date="2019-04" db="EMBL/GenBank/DDBJ databases">
        <title>Genomic characterization of Staphylococcus petrasii strains.</title>
        <authorList>
            <person name="Vrbovska V."/>
            <person name="Kovarovic V."/>
            <person name="Maslanova I."/>
            <person name="Indrakova A."/>
            <person name="Petras P."/>
            <person name="Sedo O."/>
            <person name="Svec P."/>
            <person name="Fisarova L."/>
            <person name="Sedlacek I."/>
            <person name="Doskar J."/>
            <person name="Pantucek R."/>
        </authorList>
    </citation>
    <scope>NUCLEOTIDE SEQUENCE [LARGE SCALE GENOMIC DNA]</scope>
    <source>
        <strain evidence="1 2">CCM 8529</strain>
    </source>
</reference>
<dbReference type="RefSeq" id="WP_126566526.1">
    <property type="nucleotide sequence ID" value="NZ_BMCY01000001.1"/>
</dbReference>
<evidence type="ECO:0000313" key="1">
    <source>
        <dbReference type="EMBL" id="TGN28574.1"/>
    </source>
</evidence>
<accession>A0A4Z1BHE7</accession>
<keyword evidence="2" id="KW-1185">Reference proteome</keyword>
<dbReference type="Proteomes" id="UP000297459">
    <property type="component" value="Unassembled WGS sequence"/>
</dbReference>
<organism evidence="1 2">
    <name type="scientific">Staphylococcus pragensis</name>
    <dbReference type="NCBI Taxonomy" id="1611836"/>
    <lineage>
        <taxon>Bacteria</taxon>
        <taxon>Bacillati</taxon>
        <taxon>Bacillota</taxon>
        <taxon>Bacilli</taxon>
        <taxon>Bacillales</taxon>
        <taxon>Staphylococcaceae</taxon>
        <taxon>Staphylococcus</taxon>
    </lineage>
</organism>
<proteinExistence type="predicted"/>
<dbReference type="EMBL" id="SRPJ01000001">
    <property type="protein sequence ID" value="TGN28574.1"/>
    <property type="molecule type" value="Genomic_DNA"/>
</dbReference>